<organism evidence="1 2">
    <name type="scientific">Phytophthora infestans (strain T30-4)</name>
    <name type="common">Potato late blight agent</name>
    <dbReference type="NCBI Taxonomy" id="403677"/>
    <lineage>
        <taxon>Eukaryota</taxon>
        <taxon>Sar</taxon>
        <taxon>Stramenopiles</taxon>
        <taxon>Oomycota</taxon>
        <taxon>Peronosporomycetes</taxon>
        <taxon>Peronosporales</taxon>
        <taxon>Peronosporaceae</taxon>
        <taxon>Phytophthora</taxon>
    </lineage>
</organism>
<evidence type="ECO:0000313" key="2">
    <source>
        <dbReference type="Proteomes" id="UP000006643"/>
    </source>
</evidence>
<name>D0P0C2_PHYIT</name>
<keyword evidence="2" id="KW-1185">Reference proteome</keyword>
<dbReference type="AlphaFoldDB" id="D0P0C2"/>
<protein>
    <submittedName>
        <fullName evidence="1">Uncharacterized protein</fullName>
    </submittedName>
</protein>
<accession>D0P0C2</accession>
<dbReference type="VEuPathDB" id="FungiDB:PITG_19543"/>
<dbReference type="EMBL" id="DS028215">
    <property type="protein sequence ID" value="EEY70285.1"/>
    <property type="molecule type" value="Genomic_DNA"/>
</dbReference>
<proteinExistence type="predicted"/>
<dbReference type="GeneID" id="9467123"/>
<dbReference type="HOGENOM" id="CLU_2946640_0_0_1"/>
<sequence>MPRRCKEVVKKHDNLASVNLLTLQALRGLKALRYRCSTDKLCPSRGRKLGNKRVVEALYK</sequence>
<dbReference type="Proteomes" id="UP000006643">
    <property type="component" value="Unassembled WGS sequence"/>
</dbReference>
<reference evidence="2" key="1">
    <citation type="journal article" date="2009" name="Nature">
        <title>Genome sequence and analysis of the Irish potato famine pathogen Phytophthora infestans.</title>
        <authorList>
            <consortium name="The Broad Institute Genome Sequencing Platform"/>
            <person name="Haas B.J."/>
            <person name="Kamoun S."/>
            <person name="Zody M.C."/>
            <person name="Jiang R.H."/>
            <person name="Handsaker R.E."/>
            <person name="Cano L.M."/>
            <person name="Grabherr M."/>
            <person name="Kodira C.D."/>
            <person name="Raffaele S."/>
            <person name="Torto-Alalibo T."/>
            <person name="Bozkurt T.O."/>
            <person name="Ah-Fong A.M."/>
            <person name="Alvarado L."/>
            <person name="Anderson V.L."/>
            <person name="Armstrong M.R."/>
            <person name="Avrova A."/>
            <person name="Baxter L."/>
            <person name="Beynon J."/>
            <person name="Boevink P.C."/>
            <person name="Bollmann S.R."/>
            <person name="Bos J.I."/>
            <person name="Bulone V."/>
            <person name="Cai G."/>
            <person name="Cakir C."/>
            <person name="Carrington J.C."/>
            <person name="Chawner M."/>
            <person name="Conti L."/>
            <person name="Costanzo S."/>
            <person name="Ewan R."/>
            <person name="Fahlgren N."/>
            <person name="Fischbach M.A."/>
            <person name="Fugelstad J."/>
            <person name="Gilroy E.M."/>
            <person name="Gnerre S."/>
            <person name="Green P.J."/>
            <person name="Grenville-Briggs L.J."/>
            <person name="Griffith J."/>
            <person name="Grunwald N.J."/>
            <person name="Horn K."/>
            <person name="Horner N.R."/>
            <person name="Hu C.H."/>
            <person name="Huitema E."/>
            <person name="Jeong D.H."/>
            <person name="Jones A.M."/>
            <person name="Jones J.D."/>
            <person name="Jones R.W."/>
            <person name="Karlsson E.K."/>
            <person name="Kunjeti S.G."/>
            <person name="Lamour K."/>
            <person name="Liu Z."/>
            <person name="Ma L."/>
            <person name="Maclean D."/>
            <person name="Chibucos M.C."/>
            <person name="McDonald H."/>
            <person name="McWalters J."/>
            <person name="Meijer H.J."/>
            <person name="Morgan W."/>
            <person name="Morris P.F."/>
            <person name="Munro C.A."/>
            <person name="O'Neill K."/>
            <person name="Ospina-Giraldo M."/>
            <person name="Pinzon A."/>
            <person name="Pritchard L."/>
            <person name="Ramsahoye B."/>
            <person name="Ren Q."/>
            <person name="Restrepo S."/>
            <person name="Roy S."/>
            <person name="Sadanandom A."/>
            <person name="Savidor A."/>
            <person name="Schornack S."/>
            <person name="Schwartz D.C."/>
            <person name="Schumann U.D."/>
            <person name="Schwessinger B."/>
            <person name="Seyer L."/>
            <person name="Sharpe T."/>
            <person name="Silvar C."/>
            <person name="Song J."/>
            <person name="Studholme D.J."/>
            <person name="Sykes S."/>
            <person name="Thines M."/>
            <person name="van de Vondervoort P.J."/>
            <person name="Phuntumart V."/>
            <person name="Wawra S."/>
            <person name="Weide R."/>
            <person name="Win J."/>
            <person name="Young C."/>
            <person name="Zhou S."/>
            <person name="Fry W."/>
            <person name="Meyers B.C."/>
            <person name="van West P."/>
            <person name="Ristaino J."/>
            <person name="Govers F."/>
            <person name="Birch P.R."/>
            <person name="Whisson S.C."/>
            <person name="Judelson H.S."/>
            <person name="Nusbaum C."/>
        </authorList>
    </citation>
    <scope>NUCLEOTIDE SEQUENCE [LARGE SCALE GENOMIC DNA]</scope>
    <source>
        <strain evidence="2">T30-4</strain>
    </source>
</reference>
<evidence type="ECO:0000313" key="1">
    <source>
        <dbReference type="EMBL" id="EEY70285.1"/>
    </source>
</evidence>
<dbReference type="KEGG" id="pif:PITG_19543"/>
<gene>
    <name evidence="1" type="ORF">PITG_19543</name>
</gene>
<dbReference type="InParanoid" id="D0P0C2"/>
<dbReference type="RefSeq" id="XP_002996941.1">
    <property type="nucleotide sequence ID" value="XM_002996895.1"/>
</dbReference>